<evidence type="ECO:0000313" key="3">
    <source>
        <dbReference type="Proteomes" id="UP000019488"/>
    </source>
</evidence>
<reference evidence="2" key="1">
    <citation type="journal article" date="2014" name="Genome Announc.">
        <title>Draft Genome Sequences of Two Lactobacillus Strains, L. farraginis JCM 14108T and L. composti JCM 14202T, Isolated from Compost of Distilled Shochu Residue.</title>
        <authorList>
            <person name="Yuki M."/>
            <person name="Oshima K."/>
            <person name="Suda W."/>
            <person name="Kitahara M."/>
            <person name="Kitamura K."/>
            <person name="Iida T."/>
            <person name="Hattori M."/>
            <person name="Ohkuma M."/>
        </authorList>
    </citation>
    <scope>NUCLEOTIDE SEQUENCE [LARGE SCALE GENOMIC DNA]</scope>
    <source>
        <strain evidence="2">JCM 14108</strain>
    </source>
</reference>
<organism evidence="2 3">
    <name type="scientific">Lentilactobacillus farraginis DSM 18382 = JCM 14108</name>
    <dbReference type="NCBI Taxonomy" id="1423743"/>
    <lineage>
        <taxon>Bacteria</taxon>
        <taxon>Bacillati</taxon>
        <taxon>Bacillota</taxon>
        <taxon>Bacilli</taxon>
        <taxon>Lactobacillales</taxon>
        <taxon>Lactobacillaceae</taxon>
        <taxon>Lentilactobacillus</taxon>
    </lineage>
</organism>
<dbReference type="AlphaFoldDB" id="X0PB13"/>
<name>X0PB13_9LACO</name>
<dbReference type="EMBL" id="BAKI01000022">
    <property type="protein sequence ID" value="GAF36999.1"/>
    <property type="molecule type" value="Genomic_DNA"/>
</dbReference>
<evidence type="ECO:0000313" key="2">
    <source>
        <dbReference type="EMBL" id="GAF36999.1"/>
    </source>
</evidence>
<protein>
    <submittedName>
        <fullName evidence="2">Uncharacterized protein</fullName>
    </submittedName>
</protein>
<feature type="transmembrane region" description="Helical" evidence="1">
    <location>
        <begin position="7"/>
        <end position="26"/>
    </location>
</feature>
<keyword evidence="1" id="KW-1133">Transmembrane helix</keyword>
<keyword evidence="1" id="KW-0812">Transmembrane</keyword>
<dbReference type="Proteomes" id="UP000019488">
    <property type="component" value="Unassembled WGS sequence"/>
</dbReference>
<gene>
    <name evidence="2" type="ORF">JCM14108_1997</name>
</gene>
<sequence length="77" mass="8653">MNKFFKKYIGIIIAWVVVAIAAIFVMPNSLNLVASHGQTKLPSLPKVRLLIPLRITGVQSSAIRDRCWLFSVMVKQN</sequence>
<comment type="caution">
    <text evidence="2">The sequence shown here is derived from an EMBL/GenBank/DDBJ whole genome shotgun (WGS) entry which is preliminary data.</text>
</comment>
<accession>X0PB13</accession>
<evidence type="ECO:0000256" key="1">
    <source>
        <dbReference type="SAM" id="Phobius"/>
    </source>
</evidence>
<keyword evidence="1" id="KW-0472">Membrane</keyword>
<proteinExistence type="predicted"/>